<dbReference type="EMBL" id="JBHRSK010000004">
    <property type="protein sequence ID" value="MFC2968250.1"/>
    <property type="molecule type" value="Genomic_DNA"/>
</dbReference>
<keyword evidence="4" id="KW-0813">Transport</keyword>
<comment type="caution">
    <text evidence="10">The sequence shown here is derived from an EMBL/GenBank/DDBJ whole genome shotgun (WGS) entry which is preliminary data.</text>
</comment>
<evidence type="ECO:0000256" key="5">
    <source>
        <dbReference type="ARBA" id="ARBA00022781"/>
    </source>
</evidence>
<dbReference type="PANTHER" id="PTHR11693:SF22">
    <property type="entry name" value="ATP SYNTHASE SUBUNIT GAMMA, MITOCHONDRIAL"/>
    <property type="match status" value="1"/>
</dbReference>
<keyword evidence="11" id="KW-1185">Reference proteome</keyword>
<dbReference type="PANTHER" id="PTHR11693">
    <property type="entry name" value="ATP SYNTHASE GAMMA CHAIN"/>
    <property type="match status" value="1"/>
</dbReference>
<proteinExistence type="inferred from homology"/>
<evidence type="ECO:0000256" key="7">
    <source>
        <dbReference type="ARBA" id="ARBA00023136"/>
    </source>
</evidence>
<dbReference type="Gene3D" id="1.10.287.80">
    <property type="entry name" value="ATP synthase, gamma subunit, helix hairpin domain"/>
    <property type="match status" value="1"/>
</dbReference>
<dbReference type="RefSeq" id="WP_377832919.1">
    <property type="nucleotide sequence ID" value="NZ_JBHRSK010000004.1"/>
</dbReference>
<keyword evidence="7" id="KW-0472">Membrane</keyword>
<evidence type="ECO:0000256" key="2">
    <source>
        <dbReference type="ARBA" id="ARBA00004170"/>
    </source>
</evidence>
<evidence type="ECO:0000256" key="6">
    <source>
        <dbReference type="ARBA" id="ARBA00023065"/>
    </source>
</evidence>
<dbReference type="Gene3D" id="3.40.1380.10">
    <property type="match status" value="1"/>
</dbReference>
<sequence length="304" mass="32807">MASLEDLARRIEVAEDLQSVVRTMKTISTVSIRRHEVAEQEMRRYLAVVERGLQVALRHVPRSAAGAGAPAAGPVEGKTGVVVIGSEIGLCGGFNERVVSFALDRLKAAGVGVGERLVLVVGSRAELGWRAEAGPPRHGEEAPTTIEALPAVVHNVLMRLDDWREAEAASRLVLFHQRIAPAGGCAPVEVPLFPIDPGWLAELRGRPWPSRRLPACFGPPAAVTRDLVRQLLYARVFTAVLQSRAAEHAERAAAMQAADRSIGEKLDDLRATHQRLRQETITSELLDIIAGYEASATEAEGPRG</sequence>
<evidence type="ECO:0000256" key="8">
    <source>
        <dbReference type="ARBA" id="ARBA00023196"/>
    </source>
</evidence>
<evidence type="ECO:0000256" key="9">
    <source>
        <dbReference type="ARBA" id="ARBA00023310"/>
    </source>
</evidence>
<keyword evidence="5" id="KW-0375">Hydrogen ion transport</keyword>
<dbReference type="InterPro" id="IPR035968">
    <property type="entry name" value="ATP_synth_F1_ATPase_gsu"/>
</dbReference>
<comment type="function">
    <text evidence="1">Produces ATP from ADP in the presence of a proton gradient across the membrane. The gamma chain is believed to be important in regulating ATPase activity and the flow of protons through the CF(0) complex.</text>
</comment>
<keyword evidence="9" id="KW-0066">ATP synthesis</keyword>
<keyword evidence="8" id="KW-0139">CF(1)</keyword>
<evidence type="ECO:0000256" key="1">
    <source>
        <dbReference type="ARBA" id="ARBA00003456"/>
    </source>
</evidence>
<reference evidence="11" key="1">
    <citation type="journal article" date="2019" name="Int. J. Syst. Evol. Microbiol.">
        <title>The Global Catalogue of Microorganisms (GCM) 10K type strain sequencing project: providing services to taxonomists for standard genome sequencing and annotation.</title>
        <authorList>
            <consortium name="The Broad Institute Genomics Platform"/>
            <consortium name="The Broad Institute Genome Sequencing Center for Infectious Disease"/>
            <person name="Wu L."/>
            <person name="Ma J."/>
        </authorList>
    </citation>
    <scope>NUCLEOTIDE SEQUENCE [LARGE SCALE GENOMIC DNA]</scope>
    <source>
        <strain evidence="11">KCTC 62192</strain>
    </source>
</reference>
<keyword evidence="6" id="KW-0406">Ion transport</keyword>
<dbReference type="SUPFAM" id="SSF52943">
    <property type="entry name" value="ATP synthase (F1-ATPase), gamma subunit"/>
    <property type="match status" value="1"/>
</dbReference>
<comment type="subcellular location">
    <subcellularLocation>
        <location evidence="2">Membrane</location>
        <topology evidence="2">Peripheral membrane protein</topology>
    </subcellularLocation>
</comment>
<name>A0ABV7AGL8_9RHOB</name>
<evidence type="ECO:0000256" key="4">
    <source>
        <dbReference type="ARBA" id="ARBA00022448"/>
    </source>
</evidence>
<dbReference type="Pfam" id="PF00231">
    <property type="entry name" value="ATP-synt"/>
    <property type="match status" value="1"/>
</dbReference>
<evidence type="ECO:0000256" key="3">
    <source>
        <dbReference type="ARBA" id="ARBA00007681"/>
    </source>
</evidence>
<dbReference type="InterPro" id="IPR000131">
    <property type="entry name" value="ATP_synth_F1_gsu"/>
</dbReference>
<gene>
    <name evidence="10" type="ORF">ACFOES_09105</name>
</gene>
<evidence type="ECO:0000313" key="10">
    <source>
        <dbReference type="EMBL" id="MFC2968250.1"/>
    </source>
</evidence>
<evidence type="ECO:0000313" key="11">
    <source>
        <dbReference type="Proteomes" id="UP001595443"/>
    </source>
</evidence>
<dbReference type="Proteomes" id="UP001595443">
    <property type="component" value="Unassembled WGS sequence"/>
</dbReference>
<protein>
    <submittedName>
        <fullName evidence="10">F0F1 ATP synthase subunit gamma</fullName>
    </submittedName>
</protein>
<accession>A0ABV7AGL8</accession>
<comment type="similarity">
    <text evidence="3">Belongs to the ATPase gamma chain family.</text>
</comment>
<organism evidence="10 11">
    <name type="scientific">Acidimangrovimonas pyrenivorans</name>
    <dbReference type="NCBI Taxonomy" id="2030798"/>
    <lineage>
        <taxon>Bacteria</taxon>
        <taxon>Pseudomonadati</taxon>
        <taxon>Pseudomonadota</taxon>
        <taxon>Alphaproteobacteria</taxon>
        <taxon>Rhodobacterales</taxon>
        <taxon>Paracoccaceae</taxon>
        <taxon>Acidimangrovimonas</taxon>
    </lineage>
</organism>